<dbReference type="GO" id="GO:0015421">
    <property type="term" value="F:ABC-type oligopeptide transporter activity"/>
    <property type="evidence" value="ECO:0007669"/>
    <property type="project" value="TreeGrafter"/>
</dbReference>
<dbReference type="InterPro" id="IPR011527">
    <property type="entry name" value="ABC1_TM_dom"/>
</dbReference>
<dbReference type="GO" id="GO:0005524">
    <property type="term" value="F:ATP binding"/>
    <property type="evidence" value="ECO:0007669"/>
    <property type="project" value="UniProtKB-KW"/>
</dbReference>
<dbReference type="GO" id="GO:0016887">
    <property type="term" value="F:ATP hydrolysis activity"/>
    <property type="evidence" value="ECO:0007669"/>
    <property type="project" value="InterPro"/>
</dbReference>
<evidence type="ECO:0000313" key="8">
    <source>
        <dbReference type="Proteomes" id="UP001302494"/>
    </source>
</evidence>
<dbReference type="GO" id="GO:0005886">
    <property type="term" value="C:plasma membrane"/>
    <property type="evidence" value="ECO:0007669"/>
    <property type="project" value="UniProtKB-SubCell"/>
</dbReference>
<dbReference type="RefSeq" id="WP_312740765.1">
    <property type="nucleotide sequence ID" value="NZ_CP116968.1"/>
</dbReference>
<gene>
    <name evidence="7" type="ORF">PQG83_10845</name>
</gene>
<dbReference type="InterPro" id="IPR003439">
    <property type="entry name" value="ABC_transporter-like_ATP-bd"/>
</dbReference>
<accession>A0AA96GEL7</accession>
<feature type="transmembrane region" description="Helical" evidence="5">
    <location>
        <begin position="303"/>
        <end position="320"/>
    </location>
</feature>
<evidence type="ECO:0000256" key="1">
    <source>
        <dbReference type="ARBA" id="ARBA00004651"/>
    </source>
</evidence>
<feature type="transmembrane region" description="Helical" evidence="5">
    <location>
        <begin position="278"/>
        <end position="296"/>
    </location>
</feature>
<evidence type="ECO:0000256" key="3">
    <source>
        <dbReference type="ARBA" id="ARBA00022989"/>
    </source>
</evidence>
<dbReference type="Gene3D" id="3.40.50.300">
    <property type="entry name" value="P-loop containing nucleotide triphosphate hydrolases"/>
    <property type="match status" value="1"/>
</dbReference>
<feature type="transmembrane region" description="Helical" evidence="5">
    <location>
        <begin position="137"/>
        <end position="159"/>
    </location>
</feature>
<dbReference type="InterPro" id="IPR039421">
    <property type="entry name" value="Type_1_exporter"/>
</dbReference>
<dbReference type="EMBL" id="CP116968">
    <property type="protein sequence ID" value="WNM60261.1"/>
    <property type="molecule type" value="Genomic_DNA"/>
</dbReference>
<evidence type="ECO:0000313" key="7">
    <source>
        <dbReference type="EMBL" id="WNM60261.1"/>
    </source>
</evidence>
<reference evidence="7 8" key="1">
    <citation type="submission" date="2023-01" db="EMBL/GenBank/DDBJ databases">
        <title>Cultivation and genomic characterization of new, ubiquitous marine nitrite-oxidizing bacteria from the Nitrospirales.</title>
        <authorList>
            <person name="Mueller A.J."/>
            <person name="Daebeler A."/>
            <person name="Herbold C.W."/>
            <person name="Kirkegaard R.H."/>
            <person name="Daims H."/>
        </authorList>
    </citation>
    <scope>NUCLEOTIDE SEQUENCE [LARGE SCALE GENOMIC DNA]</scope>
    <source>
        <strain evidence="7 8">DK</strain>
    </source>
</reference>
<keyword evidence="7" id="KW-0067">ATP-binding</keyword>
<dbReference type="Pfam" id="PF00005">
    <property type="entry name" value="ABC_tran"/>
    <property type="match status" value="1"/>
</dbReference>
<name>A0AA96GEL7_9BACT</name>
<dbReference type="Proteomes" id="UP001302494">
    <property type="component" value="Chromosome"/>
</dbReference>
<keyword evidence="2 5" id="KW-0812">Transmembrane</keyword>
<evidence type="ECO:0000259" key="6">
    <source>
        <dbReference type="PROSITE" id="PS50929"/>
    </source>
</evidence>
<dbReference type="InterPro" id="IPR027417">
    <property type="entry name" value="P-loop_NTPase"/>
</dbReference>
<dbReference type="PROSITE" id="PS50929">
    <property type="entry name" value="ABC_TM1F"/>
    <property type="match status" value="1"/>
</dbReference>
<dbReference type="SUPFAM" id="SSF52540">
    <property type="entry name" value="P-loop containing nucleoside triphosphate hydrolases"/>
    <property type="match status" value="1"/>
</dbReference>
<dbReference type="AlphaFoldDB" id="A0AA96GEL7"/>
<keyword evidence="7" id="KW-0547">Nucleotide-binding</keyword>
<comment type="subcellular location">
    <subcellularLocation>
        <location evidence="1">Cell membrane</location>
        <topology evidence="1">Multi-pass membrane protein</topology>
    </subcellularLocation>
</comment>
<dbReference type="PANTHER" id="PTHR43394">
    <property type="entry name" value="ATP-DEPENDENT PERMEASE MDL1, MITOCHONDRIAL"/>
    <property type="match status" value="1"/>
</dbReference>
<evidence type="ECO:0000256" key="4">
    <source>
        <dbReference type="ARBA" id="ARBA00023136"/>
    </source>
</evidence>
<proteinExistence type="predicted"/>
<feature type="transmembrane region" description="Helical" evidence="5">
    <location>
        <begin position="250"/>
        <end position="272"/>
    </location>
</feature>
<dbReference type="SUPFAM" id="SSF90123">
    <property type="entry name" value="ABC transporter transmembrane region"/>
    <property type="match status" value="1"/>
</dbReference>
<feature type="transmembrane region" description="Helical" evidence="5">
    <location>
        <begin position="58"/>
        <end position="85"/>
    </location>
</feature>
<keyword evidence="8" id="KW-1185">Reference proteome</keyword>
<feature type="transmembrane region" description="Helical" evidence="5">
    <location>
        <begin position="165"/>
        <end position="188"/>
    </location>
</feature>
<organism evidence="7 8">
    <name type="scientific">Candidatus Nitrospira neomarina</name>
    <dbReference type="NCBI Taxonomy" id="3020899"/>
    <lineage>
        <taxon>Bacteria</taxon>
        <taxon>Pseudomonadati</taxon>
        <taxon>Nitrospirota</taxon>
        <taxon>Nitrospiria</taxon>
        <taxon>Nitrospirales</taxon>
        <taxon>Nitrospiraceae</taxon>
        <taxon>Nitrospira</taxon>
    </lineage>
</organism>
<feature type="transmembrane region" description="Helical" evidence="5">
    <location>
        <begin position="30"/>
        <end position="52"/>
    </location>
</feature>
<keyword evidence="3 5" id="KW-1133">Transmembrane helix</keyword>
<feature type="domain" description="ABC transmembrane type-1" evidence="6">
    <location>
        <begin position="32"/>
        <end position="285"/>
    </location>
</feature>
<dbReference type="Gene3D" id="1.20.1560.10">
    <property type="entry name" value="ABC transporter type 1, transmembrane domain"/>
    <property type="match status" value="1"/>
</dbReference>
<evidence type="ECO:0000256" key="5">
    <source>
        <dbReference type="SAM" id="Phobius"/>
    </source>
</evidence>
<dbReference type="InterPro" id="IPR036640">
    <property type="entry name" value="ABC1_TM_sf"/>
</dbReference>
<sequence length="554" mass="62176">MHNGSPHSERSLNQEVLQHVATFFRQERQILLTIIMYALAVGLFSLIVPVTVQELVNTFAFAIQPIMVVTLVSIMAGILLFVGIFKALQFFATDLLERRIFVRFTLAFARTLPSIQETQFRSEYASRFFEIIFMQRAVAALLVDLTNVAVGGVIGMTLLALYHPYFLFFDLLLLLAVGFIAILGHGGLQATLHMSEAKYDTYHWFQEIADNLSHFKSSLSRDLILQKADSLAHTYVNTRQARFRILVRQYIGSLLLQVILHTGLLGTAGWLMSQGQLTLGQLVAAEVIIATLLLNLESVIKRTYVIFYFLTALTEIHHIFSLPKDQRPTTQFVQLPATGSPQGLALSISHVRGLPPPWPPTLELNMDLAPSEKWAIVCVTESQRLTVSRLLAGLDHPPQGSIRYNGIDVRDLHPDDVNETRGLVLSRHMTLFEATLMENITLRRKNLATEDLLWVLDLVGLQEEIEHIPDGLQGMVQYGGKNFSPSQTIQILLARALIARPKLVIIDGGLHEIFASRRESILNAICDTKCPWTIVIVTTDSNIKKFVQHSIVLE</sequence>
<dbReference type="KEGG" id="nneo:PQG83_10845"/>
<protein>
    <submittedName>
        <fullName evidence="7">ATP-binding cassette domain-containing protein</fullName>
    </submittedName>
</protein>
<keyword evidence="4 5" id="KW-0472">Membrane</keyword>
<evidence type="ECO:0000256" key="2">
    <source>
        <dbReference type="ARBA" id="ARBA00022692"/>
    </source>
</evidence>
<dbReference type="PANTHER" id="PTHR43394:SF4">
    <property type="entry name" value="TOXIN SECRETION ABC TRANSPORTER ATP-BINDING PROTEIN"/>
    <property type="match status" value="1"/>
</dbReference>